<dbReference type="SUPFAM" id="SSF52540">
    <property type="entry name" value="P-loop containing nucleoside triphosphate hydrolases"/>
    <property type="match status" value="1"/>
</dbReference>
<feature type="binding site" evidence="6">
    <location>
        <begin position="21"/>
        <end position="28"/>
    </location>
    <ligand>
        <name>GTP</name>
        <dbReference type="ChEBI" id="CHEBI:37565"/>
    </ligand>
</feature>
<gene>
    <name evidence="6 9" type="primary">fusA</name>
    <name evidence="9" type="ORF">JYK00_04000</name>
</gene>
<dbReference type="GO" id="GO:0003746">
    <property type="term" value="F:translation elongation factor activity"/>
    <property type="evidence" value="ECO:0007669"/>
    <property type="project" value="UniProtKB-KW"/>
</dbReference>
<dbReference type="SMART" id="SM00838">
    <property type="entry name" value="EFG_C"/>
    <property type="match status" value="1"/>
</dbReference>
<dbReference type="CDD" id="cd04088">
    <property type="entry name" value="EFG_mtEFG_II"/>
    <property type="match status" value="1"/>
</dbReference>
<dbReference type="HAMAP" id="MF_00054_B">
    <property type="entry name" value="EF_G_EF_2_B"/>
    <property type="match status" value="1"/>
</dbReference>
<dbReference type="PROSITE" id="PS00301">
    <property type="entry name" value="G_TR_1"/>
    <property type="match status" value="1"/>
</dbReference>
<accession>A0ABX7S7W9</accession>
<keyword evidence="6" id="KW-0963">Cytoplasm</keyword>
<evidence type="ECO:0000313" key="10">
    <source>
        <dbReference type="Proteomes" id="UP000671862"/>
    </source>
</evidence>
<comment type="subcellular location">
    <subcellularLocation>
        <location evidence="6">Cytoplasm</location>
    </subcellularLocation>
</comment>
<keyword evidence="3 6" id="KW-0251">Elongation factor</keyword>
<dbReference type="SMART" id="SM00889">
    <property type="entry name" value="EFG_IV"/>
    <property type="match status" value="1"/>
</dbReference>
<dbReference type="CDD" id="cd01886">
    <property type="entry name" value="EF-G"/>
    <property type="match status" value="1"/>
</dbReference>
<dbReference type="PRINTS" id="PR00315">
    <property type="entry name" value="ELONGATNFCT"/>
</dbReference>
<dbReference type="Gene3D" id="3.30.70.870">
    <property type="entry name" value="Elongation Factor G (Translational Gtpase), domain 3"/>
    <property type="match status" value="1"/>
</dbReference>
<dbReference type="NCBIfam" id="TIGR00231">
    <property type="entry name" value="small_GTP"/>
    <property type="match status" value="1"/>
</dbReference>
<dbReference type="Pfam" id="PF03764">
    <property type="entry name" value="EFG_IV"/>
    <property type="match status" value="1"/>
</dbReference>
<dbReference type="InterPro" id="IPR041095">
    <property type="entry name" value="EFG_II"/>
</dbReference>
<keyword evidence="5 6" id="KW-0342">GTP-binding</keyword>
<dbReference type="Gene3D" id="3.40.50.300">
    <property type="entry name" value="P-loop containing nucleotide triphosphate hydrolases"/>
    <property type="match status" value="1"/>
</dbReference>
<dbReference type="Pfam" id="PF14492">
    <property type="entry name" value="EFG_III"/>
    <property type="match status" value="1"/>
</dbReference>
<dbReference type="Gene3D" id="3.30.230.10">
    <property type="match status" value="1"/>
</dbReference>
<keyword evidence="10" id="KW-1185">Reference proteome</keyword>
<dbReference type="InterPro" id="IPR004540">
    <property type="entry name" value="Transl_elong_EFG/EF2"/>
</dbReference>
<keyword evidence="4 6" id="KW-0648">Protein biosynthesis</keyword>
<dbReference type="CDD" id="cd16262">
    <property type="entry name" value="EFG_III"/>
    <property type="match status" value="1"/>
</dbReference>
<dbReference type="InterPro" id="IPR000795">
    <property type="entry name" value="T_Tr_GTP-bd_dom"/>
</dbReference>
<evidence type="ECO:0000256" key="7">
    <source>
        <dbReference type="NCBIfam" id="TIGR00484"/>
    </source>
</evidence>
<dbReference type="CDD" id="cd01434">
    <property type="entry name" value="EFG_mtEFG1_IV"/>
    <property type="match status" value="1"/>
</dbReference>
<dbReference type="Gene3D" id="3.30.70.240">
    <property type="match status" value="1"/>
</dbReference>
<evidence type="ECO:0000256" key="4">
    <source>
        <dbReference type="ARBA" id="ARBA00022917"/>
    </source>
</evidence>
<feature type="binding site" evidence="6">
    <location>
        <begin position="139"/>
        <end position="142"/>
    </location>
    <ligand>
        <name>GTP</name>
        <dbReference type="ChEBI" id="CHEBI:37565"/>
    </ligand>
</feature>
<evidence type="ECO:0000259" key="8">
    <source>
        <dbReference type="PROSITE" id="PS51722"/>
    </source>
</evidence>
<dbReference type="CDD" id="cd03713">
    <property type="entry name" value="EFG_mtEFG_C"/>
    <property type="match status" value="1"/>
</dbReference>
<comment type="function">
    <text evidence="6">Catalyzes the GTP-dependent ribosomal translocation step during translation elongation. During this step, the ribosome changes from the pre-translocational (PRE) to the post-translocational (POST) state as the newly formed A-site-bound peptidyl-tRNA and P-site-bound deacylated tRNA move to the P and E sites, respectively. Catalyzes the coordinated movement of the two tRNA molecules, the mRNA and conformational changes in the ribosome.</text>
</comment>
<dbReference type="SUPFAM" id="SSF54211">
    <property type="entry name" value="Ribosomal protein S5 domain 2-like"/>
    <property type="match status" value="1"/>
</dbReference>
<dbReference type="Pfam" id="PF00009">
    <property type="entry name" value="GTP_EFTU"/>
    <property type="match status" value="1"/>
</dbReference>
<name>A0ABX7S7W9_9BACT</name>
<evidence type="ECO:0000256" key="2">
    <source>
        <dbReference type="ARBA" id="ARBA00022741"/>
    </source>
</evidence>
<dbReference type="SUPFAM" id="SSF54980">
    <property type="entry name" value="EF-G C-terminal domain-like"/>
    <property type="match status" value="2"/>
</dbReference>
<dbReference type="InterPro" id="IPR027417">
    <property type="entry name" value="P-loop_NTPase"/>
</dbReference>
<dbReference type="PANTHER" id="PTHR43261:SF1">
    <property type="entry name" value="RIBOSOME-RELEASING FACTOR 2, MITOCHONDRIAL"/>
    <property type="match status" value="1"/>
</dbReference>
<dbReference type="InterPro" id="IPR020568">
    <property type="entry name" value="Ribosomal_Su5_D2-typ_SF"/>
</dbReference>
<evidence type="ECO:0000256" key="3">
    <source>
        <dbReference type="ARBA" id="ARBA00022768"/>
    </source>
</evidence>
<organism evidence="9 10">
    <name type="scientific">Thermosipho ferrireducens</name>
    <dbReference type="NCBI Taxonomy" id="2571116"/>
    <lineage>
        <taxon>Bacteria</taxon>
        <taxon>Thermotogati</taxon>
        <taxon>Thermotogota</taxon>
        <taxon>Thermotogae</taxon>
        <taxon>Thermotogales</taxon>
        <taxon>Fervidobacteriaceae</taxon>
        <taxon>Thermosipho</taxon>
    </lineage>
</organism>
<dbReference type="InterPro" id="IPR031157">
    <property type="entry name" value="G_TR_CS"/>
</dbReference>
<dbReference type="NCBIfam" id="TIGR00484">
    <property type="entry name" value="EF-G"/>
    <property type="match status" value="1"/>
</dbReference>
<dbReference type="PANTHER" id="PTHR43261">
    <property type="entry name" value="TRANSLATION ELONGATION FACTOR G-RELATED"/>
    <property type="match status" value="1"/>
</dbReference>
<feature type="domain" description="Tr-type G" evidence="8">
    <location>
        <begin position="12"/>
        <end position="286"/>
    </location>
</feature>
<dbReference type="InterPro" id="IPR005225">
    <property type="entry name" value="Small_GTP-bd"/>
</dbReference>
<evidence type="ECO:0000313" key="9">
    <source>
        <dbReference type="EMBL" id="QTA38679.1"/>
    </source>
</evidence>
<dbReference type="InterPro" id="IPR009022">
    <property type="entry name" value="EFG_III"/>
</dbReference>
<feature type="binding site" evidence="6">
    <location>
        <begin position="85"/>
        <end position="89"/>
    </location>
    <ligand>
        <name>GTP</name>
        <dbReference type="ChEBI" id="CHEBI:37565"/>
    </ligand>
</feature>
<dbReference type="RefSeq" id="WP_207567397.1">
    <property type="nucleotide sequence ID" value="NZ_CP071446.1"/>
</dbReference>
<proteinExistence type="inferred from homology"/>
<dbReference type="InterPro" id="IPR035649">
    <property type="entry name" value="EFG_V"/>
</dbReference>
<evidence type="ECO:0000256" key="1">
    <source>
        <dbReference type="ARBA" id="ARBA00005870"/>
    </source>
</evidence>
<dbReference type="Gene3D" id="2.40.30.10">
    <property type="entry name" value="Translation factors"/>
    <property type="match status" value="1"/>
</dbReference>
<evidence type="ECO:0000256" key="5">
    <source>
        <dbReference type="ARBA" id="ARBA00023134"/>
    </source>
</evidence>
<dbReference type="NCBIfam" id="NF009379">
    <property type="entry name" value="PRK12740.1-3"/>
    <property type="match status" value="1"/>
</dbReference>
<dbReference type="InterPro" id="IPR014721">
    <property type="entry name" value="Ribsml_uS5_D2-typ_fold_subgr"/>
</dbReference>
<dbReference type="Proteomes" id="UP000671862">
    <property type="component" value="Chromosome"/>
</dbReference>
<dbReference type="InterPro" id="IPR005517">
    <property type="entry name" value="Transl_elong_EFG/EF2_IV"/>
</dbReference>
<keyword evidence="2 6" id="KW-0547">Nucleotide-binding</keyword>
<protein>
    <recommendedName>
        <fullName evidence="6 7">Elongation factor G</fullName>
        <shortName evidence="6">EF-G</shortName>
    </recommendedName>
</protein>
<comment type="similarity">
    <text evidence="1 6">Belongs to the TRAFAC class translation factor GTPase superfamily. Classic translation factor GTPase family. EF-G/EF-2 subfamily.</text>
</comment>
<evidence type="ECO:0000256" key="6">
    <source>
        <dbReference type="HAMAP-Rule" id="MF_00054"/>
    </source>
</evidence>
<dbReference type="InterPro" id="IPR000640">
    <property type="entry name" value="EFG_V-like"/>
</dbReference>
<dbReference type="Pfam" id="PF00679">
    <property type="entry name" value="EFG_C"/>
    <property type="match status" value="1"/>
</dbReference>
<dbReference type="InterPro" id="IPR035647">
    <property type="entry name" value="EFG_III/V"/>
</dbReference>
<dbReference type="Pfam" id="PF22042">
    <property type="entry name" value="EF-G_D2"/>
    <property type="match status" value="1"/>
</dbReference>
<dbReference type="EMBL" id="CP071446">
    <property type="protein sequence ID" value="QTA38679.1"/>
    <property type="molecule type" value="Genomic_DNA"/>
</dbReference>
<sequence>MQEVRAVYVDLKKLRNIGIMAHIDAGKTTTTERILYYTGRKHVIGSVDEGTATMDWMVQEKERGITIVSAATTCMWKGNRINIIDTPGHVDFTIEVERALRVLDGAIAVFDAAAGVEPQSETVWRQADKYNVPRIAFMNKMDKIGADFEMSVNSMVERLKANPIPIQIPMGAEDTFEGVIDLIKMKAIRWISEDGSEMAYEEIPEKYLAKAEEAREDMLEKIAEIDDDIMMLYLEGEDISEEQIKSALRKATISGTATPVLCGSAKMNQGIQPLLDAVIDYLPSPLDVPPIKGWDEKGEEIVIKPDEKEPFTALAFKIQADPFVGKLTFFRVYSGRLEKGSYVYNSTKGKKERISRLIFMHADKREDVEYVRAGDIVAAIGLKDTKTGDTLCDEKRPVILEKMEFPEPVISIAIEPATKNDEAKLSRALTLLSDEDPSFRAYVDRETGETIIAGMGELHLEIIVDRLKREFNTNVRVGKPQVAYRETIETSAEAEGKYIRQTGGRGQYGHVVMRFEPLELTKTFEFEDKTVGGVIPKEYISAIMEGVKEAAQTGYLAGYPMVGIKAILLDGSYHEVDSSEMAFKIAASLAFKEAMAKARPVLLEPIMKVEVTTPEEYMGNIIADLNSRRAHIDSLETRGHLRVVKAFVPLSEMFGYATDLRSASQGRANYTMVLSHYAKVPEKVAEKILNK</sequence>
<dbReference type="PROSITE" id="PS51722">
    <property type="entry name" value="G_TR_2"/>
    <property type="match status" value="1"/>
</dbReference>
<dbReference type="InterPro" id="IPR047872">
    <property type="entry name" value="EFG_IV"/>
</dbReference>
<reference evidence="9 10" key="1">
    <citation type="submission" date="2021-03" db="EMBL/GenBank/DDBJ databases">
        <title>Thermosipho ferrireducens sp.nov., an anaerobic thermophilic iron-reducing bacterium isolated from a deep-sea hydrothermal sulfide deposits.</title>
        <authorList>
            <person name="Zeng X."/>
            <person name="Chen Y."/>
            <person name="Shao Z."/>
        </authorList>
    </citation>
    <scope>NUCLEOTIDE SEQUENCE [LARGE SCALE GENOMIC DNA]</scope>
    <source>
        <strain evidence="9 10">JL129W03</strain>
    </source>
</reference>
<dbReference type="InterPro" id="IPR009000">
    <property type="entry name" value="Transl_B-barrel_sf"/>
</dbReference>
<dbReference type="NCBIfam" id="NF009381">
    <property type="entry name" value="PRK12740.1-5"/>
    <property type="match status" value="1"/>
</dbReference>
<dbReference type="InterPro" id="IPR053905">
    <property type="entry name" value="EF-G-like_DII"/>
</dbReference>
<dbReference type="SUPFAM" id="SSF50447">
    <property type="entry name" value="Translation proteins"/>
    <property type="match status" value="1"/>
</dbReference>